<evidence type="ECO:0000313" key="3">
    <source>
        <dbReference type="Proteomes" id="UP000028123"/>
    </source>
</evidence>
<evidence type="ECO:0000313" key="2">
    <source>
        <dbReference type="EMBL" id="KEQ25194.1"/>
    </source>
</evidence>
<gene>
    <name evidence="2" type="ORF">ET33_03815</name>
</gene>
<feature type="transmembrane region" description="Helical" evidence="1">
    <location>
        <begin position="169"/>
        <end position="188"/>
    </location>
</feature>
<feature type="transmembrane region" description="Helical" evidence="1">
    <location>
        <begin position="222"/>
        <end position="239"/>
    </location>
</feature>
<organism evidence="2 3">
    <name type="scientific">Paenibacillus tyrfis</name>
    <dbReference type="NCBI Taxonomy" id="1501230"/>
    <lineage>
        <taxon>Bacteria</taxon>
        <taxon>Bacillati</taxon>
        <taxon>Bacillota</taxon>
        <taxon>Bacilli</taxon>
        <taxon>Bacillales</taxon>
        <taxon>Paenibacillaceae</taxon>
        <taxon>Paenibacillus</taxon>
    </lineage>
</organism>
<accession>A0A081P3C1</accession>
<comment type="caution">
    <text evidence="2">The sequence shown here is derived from an EMBL/GenBank/DDBJ whole genome shotgun (WGS) entry which is preliminary data.</text>
</comment>
<dbReference type="eggNOG" id="ENOG50331RK">
    <property type="taxonomic scope" value="Bacteria"/>
</dbReference>
<feature type="transmembrane region" description="Helical" evidence="1">
    <location>
        <begin position="56"/>
        <end position="79"/>
    </location>
</feature>
<feature type="transmembrane region" description="Helical" evidence="1">
    <location>
        <begin position="348"/>
        <end position="367"/>
    </location>
</feature>
<dbReference type="OrthoDB" id="82335at2"/>
<dbReference type="AlphaFoldDB" id="A0A081P3C1"/>
<protein>
    <recommendedName>
        <fullName evidence="4">Multi-TM2 domain-containing protein</fullName>
    </recommendedName>
</protein>
<reference evidence="2 3" key="1">
    <citation type="submission" date="2014-06" db="EMBL/GenBank/DDBJ databases">
        <title>Draft genome sequence of Paenibacillus sp. MSt1.</title>
        <authorList>
            <person name="Aw Y.K."/>
            <person name="Ong K.S."/>
            <person name="Gan H.M."/>
            <person name="Lee S.M."/>
        </authorList>
    </citation>
    <scope>NUCLEOTIDE SEQUENCE [LARGE SCALE GENOMIC DNA]</scope>
    <source>
        <strain evidence="2 3">MSt1</strain>
    </source>
</reference>
<feature type="transmembrane region" description="Helical" evidence="1">
    <location>
        <begin position="307"/>
        <end position="328"/>
    </location>
</feature>
<sequence>MNTYKSPVAAFLLSFIPGLGHLYMGRAFRGLVYGFGFFGLALLTFFVAIHSRGNDAFYILLVALAIAVINVFDMVFFLLTRGGRPPARWQPTSGEGQPYGPAEGSYRSWPHDAAAPMNDRFRTIALSFVPGLGHLYLGLMQRGLGFMVLFFGLTVMIFFLSVITHRDVFFVFLGALPVIWLYCMFDCVQQYGRKERGEVLTDRTIFDEFQESRESGKKNKTLATLLSIFPGAGHMYLGLQKRGLQLMAAFLFCIYIMDVMRLSLFMFLIPILWFFSFFDALQMVSKVGREELRDVPVIGWLLHHQRWVGYGLLALGVYYLLDRVLLSTLDIWLPEELQRQVMRWFDQYFQTFVISVLLIGGGIRLLLGNKKGRGKRS</sequence>
<feature type="transmembrane region" description="Helical" evidence="1">
    <location>
        <begin position="31"/>
        <end position="50"/>
    </location>
</feature>
<dbReference type="Proteomes" id="UP000028123">
    <property type="component" value="Unassembled WGS sequence"/>
</dbReference>
<keyword evidence="1" id="KW-0472">Membrane</keyword>
<evidence type="ECO:0008006" key="4">
    <source>
        <dbReference type="Google" id="ProtNLM"/>
    </source>
</evidence>
<dbReference type="RefSeq" id="WP_036682728.1">
    <property type="nucleotide sequence ID" value="NZ_JNVM01000011.1"/>
</dbReference>
<evidence type="ECO:0000256" key="1">
    <source>
        <dbReference type="SAM" id="Phobius"/>
    </source>
</evidence>
<keyword evidence="1" id="KW-1133">Transmembrane helix</keyword>
<name>A0A081P3C1_9BACL</name>
<feature type="transmembrane region" description="Helical" evidence="1">
    <location>
        <begin position="144"/>
        <end position="163"/>
    </location>
</feature>
<proteinExistence type="predicted"/>
<keyword evidence="3" id="KW-1185">Reference proteome</keyword>
<dbReference type="EMBL" id="JNVM01000011">
    <property type="protein sequence ID" value="KEQ25194.1"/>
    <property type="molecule type" value="Genomic_DNA"/>
</dbReference>
<keyword evidence="1" id="KW-0812">Transmembrane</keyword>
<feature type="transmembrane region" description="Helical" evidence="1">
    <location>
        <begin position="6"/>
        <end position="24"/>
    </location>
</feature>
<feature type="transmembrane region" description="Helical" evidence="1">
    <location>
        <begin position="245"/>
        <end position="275"/>
    </location>
</feature>